<reference evidence="7 8" key="2">
    <citation type="journal article" date="2012" name="Stand. Genomic Sci.">
        <title>Genome sequence of the moderately thermophilic, amino-acid-degrading and sulfur-reducing bacterium Thermovirga lienii type strain (Cas60314(T)).</title>
        <authorList>
            <person name="Goker M."/>
            <person name="Saunders E."/>
            <person name="Lapidus A."/>
            <person name="Nolan M."/>
            <person name="Lucas S."/>
            <person name="Hammon N."/>
            <person name="Deshpande S."/>
            <person name="Cheng J.F."/>
            <person name="Han C."/>
            <person name="Tapia R."/>
            <person name="Goodwin L.A."/>
            <person name="Pitluck S."/>
            <person name="Liolios K."/>
            <person name="Mavromatis K."/>
            <person name="Pagani I."/>
            <person name="Ivanova N."/>
            <person name="Mikhailova N."/>
            <person name="Pati A."/>
            <person name="Chen A."/>
            <person name="Palaniappan K."/>
            <person name="Land M."/>
            <person name="Chang Y.J."/>
            <person name="Jeffries C.D."/>
            <person name="Brambilla E.M."/>
            <person name="Rohde M."/>
            <person name="Spring S."/>
            <person name="Detter J.C."/>
            <person name="Woyke T."/>
            <person name="Bristow J."/>
            <person name="Eisen J.A."/>
            <person name="Markowitz V."/>
            <person name="Hugenholtz P."/>
            <person name="Kyrpides N.C."/>
            <person name="Klenk H.P."/>
        </authorList>
    </citation>
    <scope>NUCLEOTIDE SEQUENCE [LARGE SCALE GENOMIC DNA]</scope>
    <source>
        <strain evidence="8">ATCC BAA-1197 / DSM 17291 / Cas60314</strain>
    </source>
</reference>
<dbReference type="InterPro" id="IPR033756">
    <property type="entry name" value="YlxH/NBP35"/>
</dbReference>
<dbReference type="HOGENOM" id="CLU_024839_0_2_0"/>
<dbReference type="PANTHER" id="PTHR42961:SF2">
    <property type="entry name" value="IRON-SULFUR PROTEIN NUBPL"/>
    <property type="match status" value="1"/>
</dbReference>
<dbReference type="Proteomes" id="UP000005868">
    <property type="component" value="Chromosome"/>
</dbReference>
<dbReference type="GO" id="GO:0005524">
    <property type="term" value="F:ATP binding"/>
    <property type="evidence" value="ECO:0007669"/>
    <property type="project" value="UniProtKB-UniRule"/>
</dbReference>
<dbReference type="GO" id="GO:0140663">
    <property type="term" value="F:ATP-dependent FeS chaperone activity"/>
    <property type="evidence" value="ECO:0007669"/>
    <property type="project" value="InterPro"/>
</dbReference>
<dbReference type="SUPFAM" id="SSF52540">
    <property type="entry name" value="P-loop containing nucleoside triphosphate hydrolases"/>
    <property type="match status" value="1"/>
</dbReference>
<dbReference type="InterPro" id="IPR019591">
    <property type="entry name" value="Mrp/NBP35_ATP-bd"/>
</dbReference>
<dbReference type="KEGG" id="tli:Tlie_1543"/>
<comment type="subunit">
    <text evidence="6">Homodimer.</text>
</comment>
<evidence type="ECO:0000313" key="7">
    <source>
        <dbReference type="EMBL" id="AER67265.1"/>
    </source>
</evidence>
<keyword evidence="8" id="KW-1185">Reference proteome</keyword>
<dbReference type="CDD" id="cd02037">
    <property type="entry name" value="Mrp_NBP35"/>
    <property type="match status" value="1"/>
</dbReference>
<keyword evidence="6" id="KW-0378">Hydrolase</keyword>
<name>G7V7E9_THELD</name>
<keyword evidence="1 6" id="KW-0479">Metal-binding</keyword>
<dbReference type="FunFam" id="3.40.50.300:FF:001119">
    <property type="entry name" value="Iron-sulfur cluster carrier protein"/>
    <property type="match status" value="1"/>
</dbReference>
<dbReference type="PANTHER" id="PTHR42961">
    <property type="entry name" value="IRON-SULFUR PROTEIN NUBPL"/>
    <property type="match status" value="1"/>
</dbReference>
<dbReference type="GO" id="GO:0016226">
    <property type="term" value="P:iron-sulfur cluster assembly"/>
    <property type="evidence" value="ECO:0007669"/>
    <property type="project" value="InterPro"/>
</dbReference>
<keyword evidence="2 6" id="KW-0547">Nucleotide-binding</keyword>
<dbReference type="EMBL" id="CP003096">
    <property type="protein sequence ID" value="AER67265.1"/>
    <property type="molecule type" value="Genomic_DNA"/>
</dbReference>
<accession>G7V7E9</accession>
<dbReference type="Gene3D" id="3.40.50.300">
    <property type="entry name" value="P-loop containing nucleotide triphosphate hydrolases"/>
    <property type="match status" value="1"/>
</dbReference>
<sequence length="262" mass="28060">MAENKNAGGMPPKTKKNIKNIVAVGSGKGGVGKSTLSALLAVALARKGLKVGILDADITGPSIPKLLGVREKPFVTDKGVIPPKSSWLGIKVMSTNLVLDDPSKPVVWRGPLIGKAIMQFWEDLNWEDTECLIVDLPPGTADATLTVMQMIALDGVMVVSTPQGLASLIVEKMMHMAQMLEVPLLGIVENMGYAVCPHCGEKWELYGPSHVEKLSEKWKVPVIAGLPVDREISILGDAGRLEHYANEAVLENLADGVLKSLK</sequence>
<evidence type="ECO:0000313" key="8">
    <source>
        <dbReference type="Proteomes" id="UP000005868"/>
    </source>
</evidence>
<comment type="function">
    <text evidence="6">Binds and transfers iron-sulfur (Fe-S) clusters to target apoproteins. Can hydrolyze ATP.</text>
</comment>
<keyword evidence="5 6" id="KW-0411">Iron-sulfur</keyword>
<evidence type="ECO:0000256" key="1">
    <source>
        <dbReference type="ARBA" id="ARBA00022723"/>
    </source>
</evidence>
<dbReference type="GO" id="GO:0051539">
    <property type="term" value="F:4 iron, 4 sulfur cluster binding"/>
    <property type="evidence" value="ECO:0007669"/>
    <property type="project" value="TreeGrafter"/>
</dbReference>
<keyword evidence="4 6" id="KW-0408">Iron</keyword>
<reference evidence="8" key="1">
    <citation type="submission" date="2011-10" db="EMBL/GenBank/DDBJ databases">
        <title>The complete genome of chromosome of Thermovirga lienii DSM 17291.</title>
        <authorList>
            <consortium name="US DOE Joint Genome Institute (JGI-PGF)"/>
            <person name="Lucas S."/>
            <person name="Copeland A."/>
            <person name="Lapidus A."/>
            <person name="Glavina del Rio T."/>
            <person name="Dalin E."/>
            <person name="Tice H."/>
            <person name="Bruce D."/>
            <person name="Goodwin L."/>
            <person name="Pitluck S."/>
            <person name="Peters L."/>
            <person name="Mikhailova N."/>
            <person name="Saunders E."/>
            <person name="Kyrpides N."/>
            <person name="Mavromatis K."/>
            <person name="Ivanova N."/>
            <person name="Last F.I."/>
            <person name="Brettin T."/>
            <person name="Detter J.C."/>
            <person name="Han C."/>
            <person name="Larimer F."/>
            <person name="Land M."/>
            <person name="Hauser L."/>
            <person name="Markowitz V."/>
            <person name="Cheng J.-F."/>
            <person name="Hugenholtz P."/>
            <person name="Woyke T."/>
            <person name="Wu D."/>
            <person name="Spring S."/>
            <person name="Schroeder M."/>
            <person name="Brambilla E.-M."/>
            <person name="Klenk H.-P."/>
            <person name="Eisen J.A."/>
        </authorList>
    </citation>
    <scope>NUCLEOTIDE SEQUENCE [LARGE SCALE GENOMIC DNA]</scope>
    <source>
        <strain evidence="8">ATCC BAA-1197 / DSM 17291 / Cas60314</strain>
    </source>
</reference>
<evidence type="ECO:0000256" key="3">
    <source>
        <dbReference type="ARBA" id="ARBA00022840"/>
    </source>
</evidence>
<dbReference type="AlphaFoldDB" id="G7V7E9"/>
<organism evidence="7 8">
    <name type="scientific">Thermovirga lienii (strain ATCC BAA-1197 / DSM 17291 / Cas60314)</name>
    <dbReference type="NCBI Taxonomy" id="580340"/>
    <lineage>
        <taxon>Bacteria</taxon>
        <taxon>Thermotogati</taxon>
        <taxon>Synergistota</taxon>
        <taxon>Synergistia</taxon>
        <taxon>Synergistales</taxon>
        <taxon>Thermovirgaceae</taxon>
        <taxon>Thermovirga</taxon>
    </lineage>
</organism>
<dbReference type="eggNOG" id="COG0489">
    <property type="taxonomic scope" value="Bacteria"/>
</dbReference>
<keyword evidence="3 6" id="KW-0067">ATP-binding</keyword>
<protein>
    <recommendedName>
        <fullName evidence="6">Iron-sulfur cluster carrier protein</fullName>
    </recommendedName>
</protein>
<dbReference type="HAMAP" id="MF_02040">
    <property type="entry name" value="Mrp_NBP35"/>
    <property type="match status" value="1"/>
</dbReference>
<comment type="similarity">
    <text evidence="6">Belongs to the Mrp/NBP35 ATP-binding proteins family.</text>
</comment>
<dbReference type="GO" id="GO:0016887">
    <property type="term" value="F:ATP hydrolysis activity"/>
    <property type="evidence" value="ECO:0007669"/>
    <property type="project" value="UniProtKB-UniRule"/>
</dbReference>
<proteinExistence type="inferred from homology"/>
<evidence type="ECO:0000256" key="6">
    <source>
        <dbReference type="HAMAP-Rule" id="MF_02040"/>
    </source>
</evidence>
<dbReference type="STRING" id="580340.Tlie_1543"/>
<dbReference type="InterPro" id="IPR044304">
    <property type="entry name" value="NUBPL-like"/>
</dbReference>
<dbReference type="GO" id="GO:0046872">
    <property type="term" value="F:metal ion binding"/>
    <property type="evidence" value="ECO:0007669"/>
    <property type="project" value="UniProtKB-KW"/>
</dbReference>
<evidence type="ECO:0000256" key="2">
    <source>
        <dbReference type="ARBA" id="ARBA00022741"/>
    </source>
</evidence>
<gene>
    <name evidence="7" type="ordered locus">Tlie_1543</name>
</gene>
<evidence type="ECO:0000256" key="4">
    <source>
        <dbReference type="ARBA" id="ARBA00023004"/>
    </source>
</evidence>
<feature type="binding site" evidence="6">
    <location>
        <begin position="27"/>
        <end position="34"/>
    </location>
    <ligand>
        <name>ATP</name>
        <dbReference type="ChEBI" id="CHEBI:30616"/>
    </ligand>
</feature>
<evidence type="ECO:0000256" key="5">
    <source>
        <dbReference type="ARBA" id="ARBA00023014"/>
    </source>
</evidence>
<dbReference type="InterPro" id="IPR027417">
    <property type="entry name" value="P-loop_NTPase"/>
</dbReference>
<dbReference type="Pfam" id="PF10609">
    <property type="entry name" value="ParA"/>
    <property type="match status" value="1"/>
</dbReference>